<evidence type="ECO:0000313" key="2">
    <source>
        <dbReference type="EMBL" id="KAJ6263177.1"/>
    </source>
</evidence>
<feature type="signal peptide" evidence="1">
    <location>
        <begin position="1"/>
        <end position="19"/>
    </location>
</feature>
<name>A0AAD6J3L8_DREDA</name>
<reference evidence="2" key="1">
    <citation type="submission" date="2023-01" db="EMBL/GenBank/DDBJ databases">
        <title>The chitinases involved in constricting ring structure development in the nematode-trapping fungus Drechslerella dactyloides.</title>
        <authorList>
            <person name="Wang R."/>
            <person name="Zhang L."/>
            <person name="Tang P."/>
            <person name="Li S."/>
            <person name="Liang L."/>
        </authorList>
    </citation>
    <scope>NUCLEOTIDE SEQUENCE</scope>
    <source>
        <strain evidence="2">YMF1.00031</strain>
    </source>
</reference>
<evidence type="ECO:0000313" key="3">
    <source>
        <dbReference type="Proteomes" id="UP001221413"/>
    </source>
</evidence>
<keyword evidence="3" id="KW-1185">Reference proteome</keyword>
<dbReference type="EMBL" id="JAQGDS010000002">
    <property type="protein sequence ID" value="KAJ6263177.1"/>
    <property type="molecule type" value="Genomic_DNA"/>
</dbReference>
<gene>
    <name evidence="2" type="ORF">Dda_1738</name>
</gene>
<dbReference type="Gene3D" id="1.10.510.10">
    <property type="entry name" value="Transferase(Phosphotransferase) domain 1"/>
    <property type="match status" value="1"/>
</dbReference>
<accession>A0AAD6J3L8</accession>
<dbReference type="InterPro" id="IPR052396">
    <property type="entry name" value="Meiotic_Drive_Suppr_Kinase"/>
</dbReference>
<dbReference type="InterPro" id="IPR011009">
    <property type="entry name" value="Kinase-like_dom_sf"/>
</dbReference>
<feature type="chain" id="PRO_5042173239" description="Protein kinase domain-containing protein" evidence="1">
    <location>
        <begin position="20"/>
        <end position="521"/>
    </location>
</feature>
<dbReference type="PANTHER" id="PTHR37171:SF1">
    <property type="entry name" value="SERINE_THREONINE-PROTEIN KINASE YRZF-RELATED"/>
    <property type="match status" value="1"/>
</dbReference>
<dbReference type="Proteomes" id="UP001221413">
    <property type="component" value="Unassembled WGS sequence"/>
</dbReference>
<comment type="caution">
    <text evidence="2">The sequence shown here is derived from an EMBL/GenBank/DDBJ whole genome shotgun (WGS) entry which is preliminary data.</text>
</comment>
<proteinExistence type="predicted"/>
<evidence type="ECO:0000256" key="1">
    <source>
        <dbReference type="SAM" id="SignalP"/>
    </source>
</evidence>
<dbReference type="SUPFAM" id="SSF56112">
    <property type="entry name" value="Protein kinase-like (PK-like)"/>
    <property type="match status" value="1"/>
</dbReference>
<keyword evidence="1" id="KW-0732">Signal</keyword>
<organism evidence="2 3">
    <name type="scientific">Drechslerella dactyloides</name>
    <name type="common">Nematode-trapping fungus</name>
    <name type="synonym">Arthrobotrys dactyloides</name>
    <dbReference type="NCBI Taxonomy" id="74499"/>
    <lineage>
        <taxon>Eukaryota</taxon>
        <taxon>Fungi</taxon>
        <taxon>Dikarya</taxon>
        <taxon>Ascomycota</taxon>
        <taxon>Pezizomycotina</taxon>
        <taxon>Orbiliomycetes</taxon>
        <taxon>Orbiliales</taxon>
        <taxon>Orbiliaceae</taxon>
        <taxon>Drechslerella</taxon>
    </lineage>
</organism>
<protein>
    <recommendedName>
        <fullName evidence="4">Protein kinase domain-containing protein</fullName>
    </recommendedName>
</protein>
<sequence>MVVAIRLTILLQTLPTNLSHHPTIDRVSTMVTTQSQTSTKTAAETLKRPLPSLVDSVIRGERTLPQQPWKVDPSRLHIWHNFPQQAAAFIATCEPLRNTIVPSFENSGSLPDMHTVGSESSVRTKWMQHVLTPLNAVFDALACEGGKTVGKSINFHSLSLSHETDVHTGCVFVRGNYGREGRWADRRVVVVGEVEVSSRLPLRSWFTDGEINYWGRRVLLAPVGRLVASMWEIGLKYGFLANYKEMVFVQRTDDYNYSLSVPLLIDGTSPSIQEAMFYFVHSLYRDDVWYDSGHLDMRQVLTYNPTGEDPGTTTTAVEECDLEESPFDLSQLTDRSVVVRTQNATAVVECGEELSKKAYKATWNGRPVVLKFWDPRDPDWGTIRDWAAYELYAREILGTKYIPPILLSGRIILANGPTGRCIVMDVAPGETLTWTLWDKMNACERAAFKKALAAAFAYFREKGVIHDDARKANVVWCRRTNSLSVIDWELYSTREWDRMEDGQKQIDPEKFEIRDIMSGFE</sequence>
<dbReference type="PANTHER" id="PTHR37171">
    <property type="entry name" value="SERINE/THREONINE-PROTEIN KINASE YRZF-RELATED"/>
    <property type="match status" value="1"/>
</dbReference>
<evidence type="ECO:0008006" key="4">
    <source>
        <dbReference type="Google" id="ProtNLM"/>
    </source>
</evidence>
<dbReference type="AlphaFoldDB" id="A0AAD6J3L8"/>